<reference evidence="3" key="1">
    <citation type="journal article" date="2023" name="Proc. Natl. Acad. Sci. U.S.A.">
        <title>Genomic and structural basis for evolution of tropane alkaloid biosynthesis.</title>
        <authorList>
            <person name="Wanga Y.-J."/>
            <person name="Taina T."/>
            <person name="Yua J.-Y."/>
            <person name="Lia J."/>
            <person name="Xua B."/>
            <person name="Chenc J."/>
            <person name="D'Auriad J.C."/>
            <person name="Huanga J.-P."/>
            <person name="Huanga S.-X."/>
        </authorList>
    </citation>
    <scope>NUCLEOTIDE SEQUENCE [LARGE SCALE GENOMIC DNA]</scope>
    <source>
        <strain evidence="3">cv. KIB-2019</strain>
    </source>
</reference>
<sequence>MQTVPKQSVYIKWHPPATNVIKRNVDGAASTNNNKHLIMLINSPFIQHLYWEQNFLADKMAHLGMGSACDTEASLQVFVHPPTTVVNTLPADKIGTSFQRKMTMVPGSTFCNPLNSVDASPNDELLDPVTGDDVDETSASFSDVTLNHLRTVKFIRITGTKPEMELIKLLLEKSPTLVRMEMNPVKQESRNLHS</sequence>
<evidence type="ECO:0000313" key="2">
    <source>
        <dbReference type="EMBL" id="KAJ8544803.1"/>
    </source>
</evidence>
<dbReference type="InterPro" id="IPR006566">
    <property type="entry name" value="FBD"/>
</dbReference>
<dbReference type="Pfam" id="PF08387">
    <property type="entry name" value="FBD"/>
    <property type="match status" value="1"/>
</dbReference>
<dbReference type="Proteomes" id="UP001152561">
    <property type="component" value="Unassembled WGS sequence"/>
</dbReference>
<accession>A0A9Q1LY91</accession>
<proteinExistence type="predicted"/>
<organism evidence="2 3">
    <name type="scientific">Anisodus acutangulus</name>
    <dbReference type="NCBI Taxonomy" id="402998"/>
    <lineage>
        <taxon>Eukaryota</taxon>
        <taxon>Viridiplantae</taxon>
        <taxon>Streptophyta</taxon>
        <taxon>Embryophyta</taxon>
        <taxon>Tracheophyta</taxon>
        <taxon>Spermatophyta</taxon>
        <taxon>Magnoliopsida</taxon>
        <taxon>eudicotyledons</taxon>
        <taxon>Gunneridae</taxon>
        <taxon>Pentapetalae</taxon>
        <taxon>asterids</taxon>
        <taxon>lamiids</taxon>
        <taxon>Solanales</taxon>
        <taxon>Solanaceae</taxon>
        <taxon>Solanoideae</taxon>
        <taxon>Hyoscyameae</taxon>
        <taxon>Anisodus</taxon>
    </lineage>
</organism>
<name>A0A9Q1LY91_9SOLA</name>
<evidence type="ECO:0000259" key="1">
    <source>
        <dbReference type="Pfam" id="PF08387"/>
    </source>
</evidence>
<feature type="domain" description="FBD" evidence="1">
    <location>
        <begin position="146"/>
        <end position="180"/>
    </location>
</feature>
<comment type="caution">
    <text evidence="2">The sequence shown here is derived from an EMBL/GenBank/DDBJ whole genome shotgun (WGS) entry which is preliminary data.</text>
</comment>
<dbReference type="EMBL" id="JAJAGQ010000013">
    <property type="protein sequence ID" value="KAJ8544803.1"/>
    <property type="molecule type" value="Genomic_DNA"/>
</dbReference>
<dbReference type="AlphaFoldDB" id="A0A9Q1LY91"/>
<keyword evidence="3" id="KW-1185">Reference proteome</keyword>
<gene>
    <name evidence="2" type="ORF">K7X08_017386</name>
</gene>
<dbReference type="OrthoDB" id="1305508at2759"/>
<protein>
    <recommendedName>
        <fullName evidence="1">FBD domain-containing protein</fullName>
    </recommendedName>
</protein>
<evidence type="ECO:0000313" key="3">
    <source>
        <dbReference type="Proteomes" id="UP001152561"/>
    </source>
</evidence>